<organism evidence="1 2">
    <name type="scientific">Nelumbo nucifera</name>
    <name type="common">Sacred lotus</name>
    <dbReference type="NCBI Taxonomy" id="4432"/>
    <lineage>
        <taxon>Eukaryota</taxon>
        <taxon>Viridiplantae</taxon>
        <taxon>Streptophyta</taxon>
        <taxon>Embryophyta</taxon>
        <taxon>Tracheophyta</taxon>
        <taxon>Spermatophyta</taxon>
        <taxon>Magnoliopsida</taxon>
        <taxon>Proteales</taxon>
        <taxon>Nelumbonaceae</taxon>
        <taxon>Nelumbo</taxon>
    </lineage>
</organism>
<dbReference type="EMBL" id="DUZY01000007">
    <property type="protein sequence ID" value="DAD45148.1"/>
    <property type="molecule type" value="Genomic_DNA"/>
</dbReference>
<dbReference type="Proteomes" id="UP000607653">
    <property type="component" value="Unassembled WGS sequence"/>
</dbReference>
<name>A0A822ZTF4_NELNU</name>
<comment type="caution">
    <text evidence="1">The sequence shown here is derived from an EMBL/GenBank/DDBJ whole genome shotgun (WGS) entry which is preliminary data.</text>
</comment>
<gene>
    <name evidence="1" type="ORF">HUJ06_003378</name>
</gene>
<accession>A0A822ZTF4</accession>
<evidence type="ECO:0000313" key="1">
    <source>
        <dbReference type="EMBL" id="DAD45148.1"/>
    </source>
</evidence>
<sequence>MHERQISFPSFACITRVTLFLHSSPPFSPRVLSLLISGKFSEIRQVLYVSVYFSTSLLSPHPAFSLSPDFRTEVNSPLIPDDKEGLRHEKATLFLPLSPLLLHWSLPVGVCGMRRPSMEDM</sequence>
<protein>
    <submittedName>
        <fullName evidence="1">Uncharacterized protein</fullName>
    </submittedName>
</protein>
<reference evidence="1 2" key="1">
    <citation type="journal article" date="2020" name="Mol. Biol. Evol.">
        <title>Distinct Expression and Methylation Patterns for Genes with Different Fates following a Single Whole-Genome Duplication in Flowering Plants.</title>
        <authorList>
            <person name="Shi T."/>
            <person name="Rahmani R.S."/>
            <person name="Gugger P.F."/>
            <person name="Wang M."/>
            <person name="Li H."/>
            <person name="Zhang Y."/>
            <person name="Li Z."/>
            <person name="Wang Q."/>
            <person name="Van de Peer Y."/>
            <person name="Marchal K."/>
            <person name="Chen J."/>
        </authorList>
    </citation>
    <scope>NUCLEOTIDE SEQUENCE [LARGE SCALE GENOMIC DNA]</scope>
    <source>
        <tissue evidence="1">Leaf</tissue>
    </source>
</reference>
<evidence type="ECO:0000313" key="2">
    <source>
        <dbReference type="Proteomes" id="UP000607653"/>
    </source>
</evidence>
<dbReference type="AlphaFoldDB" id="A0A822ZTF4"/>
<keyword evidence="2" id="KW-1185">Reference proteome</keyword>
<proteinExistence type="predicted"/>